<evidence type="ECO:0000256" key="2">
    <source>
        <dbReference type="ARBA" id="ARBA00023172"/>
    </source>
</evidence>
<dbReference type="GO" id="GO:0015074">
    <property type="term" value="P:DNA integration"/>
    <property type="evidence" value="ECO:0007669"/>
    <property type="project" value="UniProtKB-KW"/>
</dbReference>
<accession>A0A127Q738</accession>
<dbReference type="GO" id="GO:0003677">
    <property type="term" value="F:DNA binding"/>
    <property type="evidence" value="ECO:0007669"/>
    <property type="project" value="InterPro"/>
</dbReference>
<proteinExistence type="predicted"/>
<evidence type="ECO:0000256" key="3">
    <source>
        <dbReference type="SAM" id="MobiDB-lite"/>
    </source>
</evidence>
<dbReference type="OrthoDB" id="5391994at2"/>
<evidence type="ECO:0000259" key="4">
    <source>
        <dbReference type="PROSITE" id="PS51898"/>
    </source>
</evidence>
<dbReference type="EMBL" id="CP013234">
    <property type="protein sequence ID" value="AMP05786.1"/>
    <property type="molecule type" value="Genomic_DNA"/>
</dbReference>
<dbReference type="Pfam" id="PF00589">
    <property type="entry name" value="Phage_integrase"/>
    <property type="match status" value="1"/>
</dbReference>
<evidence type="ECO:0000256" key="1">
    <source>
        <dbReference type="ARBA" id="ARBA00022908"/>
    </source>
</evidence>
<dbReference type="InterPro" id="IPR011010">
    <property type="entry name" value="DNA_brk_join_enz"/>
</dbReference>
<sequence>MGRGRKGSGIEIRESAIRVSFTWRGIRCRETLDLKPTAPNIKFAERMVEQIKRKMELGSFVYGEFFPNSPNAEKMGSVVRSFEAMSDLWLQTKGRLAAATLSQYSLALKFWQSKLGADSAIESLSYGKIAAVVGSHPWPSAKLCNNYLIPLRGVFALAGREISHLVNPMQGIENGKHQKAVPDPLSTEEMEWILSHMREHYDLRIANYFEFAFMTGMRPEELIALRWGDVDWNHGTARVERARTFKGQLKSLKTHEIRDVDLVERAMTVLQAQKAFTFLKSDEIFENPVTLRPWHDERSQRDHYWRPTLKRLGIRMRRAYQTRHTYATTALMAGVNPTYISRQMGHANAKMLFTVYAKWIYSADRGREKAKMEAVLRFHFTDIHIQTNSNLSRICPSIPANPENTGRHDWTRTNLRPPFGALSQRRHRRAYPIIALKYPRKTHKKTTDWKGNRGAAWAKNTNDVSMPGLPPLYLSHSPVECGNDSTAIAKNFQSRCTFLTTSISEHLLGPKHFKGSGSDSFTIDHPAQCSPSTSHMSI</sequence>
<feature type="domain" description="Tyr recombinase" evidence="4">
    <location>
        <begin position="180"/>
        <end position="371"/>
    </location>
</feature>
<dbReference type="SUPFAM" id="SSF56349">
    <property type="entry name" value="DNA breaking-rejoining enzymes"/>
    <property type="match status" value="1"/>
</dbReference>
<dbReference type="InterPro" id="IPR013762">
    <property type="entry name" value="Integrase-like_cat_sf"/>
</dbReference>
<dbReference type="InterPro" id="IPR022000">
    <property type="entry name" value="Min27-like_integrase_DNA_bind"/>
</dbReference>
<dbReference type="InterPro" id="IPR002104">
    <property type="entry name" value="Integrase_catalytic"/>
</dbReference>
<dbReference type="PROSITE" id="PS51898">
    <property type="entry name" value="TYR_RECOMBINASE"/>
    <property type="match status" value="1"/>
</dbReference>
<dbReference type="AlphaFoldDB" id="A0A127Q738"/>
<dbReference type="STRING" id="279113.CPter91_3460"/>
<dbReference type="Pfam" id="PF12167">
    <property type="entry name" value="Arm-DNA-bind_2"/>
    <property type="match status" value="1"/>
</dbReference>
<protein>
    <submittedName>
        <fullName evidence="5">Phage integrase family protein</fullName>
    </submittedName>
</protein>
<dbReference type="PATRIC" id="fig|279113.9.peg.3425"/>
<dbReference type="InterPro" id="IPR050090">
    <property type="entry name" value="Tyrosine_recombinase_XerCD"/>
</dbReference>
<dbReference type="PANTHER" id="PTHR30349">
    <property type="entry name" value="PHAGE INTEGRASE-RELATED"/>
    <property type="match status" value="1"/>
</dbReference>
<dbReference type="Gene3D" id="1.10.443.10">
    <property type="entry name" value="Intergrase catalytic core"/>
    <property type="match status" value="1"/>
</dbReference>
<dbReference type="RefSeq" id="WP_082792892.1">
    <property type="nucleotide sequence ID" value="NZ_CP013234.1"/>
</dbReference>
<evidence type="ECO:0000313" key="6">
    <source>
        <dbReference type="Proteomes" id="UP000074561"/>
    </source>
</evidence>
<organism evidence="5 6">
    <name type="scientific">Collimonas pratensis</name>
    <dbReference type="NCBI Taxonomy" id="279113"/>
    <lineage>
        <taxon>Bacteria</taxon>
        <taxon>Pseudomonadati</taxon>
        <taxon>Pseudomonadota</taxon>
        <taxon>Betaproteobacteria</taxon>
        <taxon>Burkholderiales</taxon>
        <taxon>Oxalobacteraceae</taxon>
        <taxon>Collimonas</taxon>
    </lineage>
</organism>
<name>A0A127Q738_9BURK</name>
<dbReference type="Proteomes" id="UP000074561">
    <property type="component" value="Chromosome"/>
</dbReference>
<dbReference type="GO" id="GO:0006310">
    <property type="term" value="P:DNA recombination"/>
    <property type="evidence" value="ECO:0007669"/>
    <property type="project" value="UniProtKB-KW"/>
</dbReference>
<dbReference type="CDD" id="cd01189">
    <property type="entry name" value="INT_ICEBs1_C_like"/>
    <property type="match status" value="1"/>
</dbReference>
<reference evidence="5 6" key="1">
    <citation type="submission" date="2015-11" db="EMBL/GenBank/DDBJ databases">
        <title>Exploring the genomic traits of fungus-feeding bacterial genus Collimonas.</title>
        <authorList>
            <person name="Song C."/>
            <person name="Schmidt R."/>
            <person name="de Jager V."/>
            <person name="Krzyzanowska D."/>
            <person name="Jongedijk E."/>
            <person name="Cankar K."/>
            <person name="Beekwilder J."/>
            <person name="van Veen A."/>
            <person name="de Boer W."/>
            <person name="van Veen J.A."/>
            <person name="Garbeva P."/>
        </authorList>
    </citation>
    <scope>NUCLEOTIDE SEQUENCE [LARGE SCALE GENOMIC DNA]</scope>
    <source>
        <strain evidence="5 6">Ter91</strain>
    </source>
</reference>
<keyword evidence="1" id="KW-0229">DNA integration</keyword>
<feature type="region of interest" description="Disordered" evidence="3">
    <location>
        <begin position="399"/>
        <end position="418"/>
    </location>
</feature>
<gene>
    <name evidence="5" type="ORF">CPter91_3460</name>
</gene>
<keyword evidence="2" id="KW-0233">DNA recombination</keyword>
<dbReference type="PANTHER" id="PTHR30349:SF36">
    <property type="entry name" value="PROPHAGE INTEGRASE INTR-RELATED"/>
    <property type="match status" value="1"/>
</dbReference>
<evidence type="ECO:0000313" key="5">
    <source>
        <dbReference type="EMBL" id="AMP05786.1"/>
    </source>
</evidence>
<dbReference type="KEGG" id="cpra:CPter91_3460"/>